<evidence type="ECO:0000256" key="6">
    <source>
        <dbReference type="SAM" id="MobiDB-lite"/>
    </source>
</evidence>
<dbReference type="InterPro" id="IPR006076">
    <property type="entry name" value="FAD-dep_OxRdtase"/>
</dbReference>
<dbReference type="Gene3D" id="3.50.50.60">
    <property type="entry name" value="FAD/NAD(P)-binding domain"/>
    <property type="match status" value="2"/>
</dbReference>
<dbReference type="GO" id="GO:0050660">
    <property type="term" value="F:flavin adenine dinucleotide binding"/>
    <property type="evidence" value="ECO:0007669"/>
    <property type="project" value="InterPro"/>
</dbReference>
<comment type="similarity">
    <text evidence="2">Belongs to the GMC oxidoreductase family.</text>
</comment>
<gene>
    <name evidence="8" type="ORF">GRX66_06285</name>
</gene>
<dbReference type="PROSITE" id="PS51379">
    <property type="entry name" value="4FE4S_FER_2"/>
    <property type="match status" value="1"/>
</dbReference>
<dbReference type="InterPro" id="IPR017896">
    <property type="entry name" value="4Fe4S_Fe-S-bd"/>
</dbReference>
<reference evidence="8 9" key="1">
    <citation type="submission" date="2019-12" db="EMBL/GenBank/DDBJ databases">
        <title>Isolation and characterization of three novel carbon monoxide-oxidizing members of Halobacteria from salione crusts and soils.</title>
        <authorList>
            <person name="Myers M.R."/>
            <person name="King G.M."/>
        </authorList>
    </citation>
    <scope>NUCLEOTIDE SEQUENCE [LARGE SCALE GENOMIC DNA]</scope>
    <source>
        <strain evidence="8 9">PCN9</strain>
    </source>
</reference>
<dbReference type="InterPro" id="IPR000172">
    <property type="entry name" value="GMC_OxRdtase_N"/>
</dbReference>
<dbReference type="InterPro" id="IPR051473">
    <property type="entry name" value="P2Ox-like"/>
</dbReference>
<dbReference type="GO" id="GO:0016614">
    <property type="term" value="F:oxidoreductase activity, acting on CH-OH group of donors"/>
    <property type="evidence" value="ECO:0007669"/>
    <property type="project" value="InterPro"/>
</dbReference>
<keyword evidence="3" id="KW-0285">Flavoprotein</keyword>
<accession>A0A6B0SF79</accession>
<feature type="region of interest" description="Disordered" evidence="6">
    <location>
        <begin position="158"/>
        <end position="181"/>
    </location>
</feature>
<organism evidence="8 9">
    <name type="scientific">Halobacterium bonnevillei</name>
    <dbReference type="NCBI Taxonomy" id="2692200"/>
    <lineage>
        <taxon>Archaea</taxon>
        <taxon>Methanobacteriati</taxon>
        <taxon>Methanobacteriota</taxon>
        <taxon>Stenosarchaea group</taxon>
        <taxon>Halobacteria</taxon>
        <taxon>Halobacteriales</taxon>
        <taxon>Halobacteriaceae</taxon>
        <taxon>Halobacterium</taxon>
    </lineage>
</organism>
<keyword evidence="9" id="KW-1185">Reference proteome</keyword>
<sequence>MIGRDSEGEAPDRTPSDHADVCVVGAGVAGGLVAHSLATAGHDVVILDAGPRFERSKVMARLEKALRPEHDRTDVWEMGGERDQYTKSLPDGITANLNLQRVKGIGGTTLHWSGGALRLHEKDFNMQSRYGLAADWPIDYADLRPYYASAERELGVAGGDDNPFISREQDAPMPAHPNSPSDRLFQEACEELGIRTHSFPLAINSEVRDGRSQCVGFSTCTPVCPSGAKYSGDVHVRQAESAGARVIDRAPAQSIEHDDDGTSVVAVEYATPSGEVHRQTAQQFVIACGGIETPRLLLLSESDEYPNGLANRSGTVGKYLFSDSSVSVTARIDETANKTPIGYTTMCSDEFYDHDDPTPGTIQLRFDNVDPQSPVETALTGGHSSREQIYKEPIYGGSWGDALLDETQHATDNRTIRITAGLETIPHADSTVTLDRSKTDNHGNPVPHIEFDIGPHVVETGERAIEIMKEIMDTIGAEITSISDPESQRLANHHNGTTRMGSDPSESVVNASLQTHDLSNLWISSSSVFPTSGATAPTLTIAALSLKAADHIDNKLSS</sequence>
<protein>
    <submittedName>
        <fullName evidence="8">GMC family oxidoreductase</fullName>
    </submittedName>
</protein>
<evidence type="ECO:0000256" key="5">
    <source>
        <dbReference type="ARBA" id="ARBA00023002"/>
    </source>
</evidence>
<evidence type="ECO:0000256" key="4">
    <source>
        <dbReference type="ARBA" id="ARBA00022827"/>
    </source>
</evidence>
<dbReference type="Pfam" id="PF01266">
    <property type="entry name" value="DAO"/>
    <property type="match status" value="1"/>
</dbReference>
<dbReference type="Pfam" id="PF00732">
    <property type="entry name" value="GMC_oxred_N"/>
    <property type="match status" value="1"/>
</dbReference>
<feature type="domain" description="4Fe-4S ferredoxin-type" evidence="7">
    <location>
        <begin position="204"/>
        <end position="234"/>
    </location>
</feature>
<evidence type="ECO:0000259" key="7">
    <source>
        <dbReference type="PROSITE" id="PS51379"/>
    </source>
</evidence>
<keyword evidence="5" id="KW-0560">Oxidoreductase</keyword>
<comment type="cofactor">
    <cofactor evidence="1">
        <name>FAD</name>
        <dbReference type="ChEBI" id="CHEBI:57692"/>
    </cofactor>
</comment>
<evidence type="ECO:0000256" key="2">
    <source>
        <dbReference type="ARBA" id="ARBA00010790"/>
    </source>
</evidence>
<evidence type="ECO:0000313" key="8">
    <source>
        <dbReference type="EMBL" id="MXR20228.1"/>
    </source>
</evidence>
<dbReference type="AlphaFoldDB" id="A0A6B0SF79"/>
<dbReference type="Proteomes" id="UP000471521">
    <property type="component" value="Unassembled WGS sequence"/>
</dbReference>
<dbReference type="InterPro" id="IPR007867">
    <property type="entry name" value="GMC_OxRtase_C"/>
</dbReference>
<keyword evidence="4" id="KW-0274">FAD</keyword>
<dbReference type="PANTHER" id="PTHR42784:SF1">
    <property type="entry name" value="PYRANOSE 2-OXIDASE"/>
    <property type="match status" value="1"/>
</dbReference>
<dbReference type="RefSeq" id="WP_159525783.1">
    <property type="nucleotide sequence ID" value="NZ_WUUU01000033.1"/>
</dbReference>
<dbReference type="Pfam" id="PF05199">
    <property type="entry name" value="GMC_oxred_C"/>
    <property type="match status" value="1"/>
</dbReference>
<dbReference type="OrthoDB" id="346033at2157"/>
<dbReference type="InterPro" id="IPR036188">
    <property type="entry name" value="FAD/NAD-bd_sf"/>
</dbReference>
<dbReference type="SUPFAM" id="SSF51905">
    <property type="entry name" value="FAD/NAD(P)-binding domain"/>
    <property type="match status" value="1"/>
</dbReference>
<evidence type="ECO:0000313" key="9">
    <source>
        <dbReference type="Proteomes" id="UP000471521"/>
    </source>
</evidence>
<dbReference type="EMBL" id="WUUU01000033">
    <property type="protein sequence ID" value="MXR20228.1"/>
    <property type="molecule type" value="Genomic_DNA"/>
</dbReference>
<name>A0A6B0SF79_9EURY</name>
<evidence type="ECO:0000256" key="3">
    <source>
        <dbReference type="ARBA" id="ARBA00022630"/>
    </source>
</evidence>
<evidence type="ECO:0000256" key="1">
    <source>
        <dbReference type="ARBA" id="ARBA00001974"/>
    </source>
</evidence>
<comment type="caution">
    <text evidence="8">The sequence shown here is derived from an EMBL/GenBank/DDBJ whole genome shotgun (WGS) entry which is preliminary data.</text>
</comment>
<dbReference type="PANTHER" id="PTHR42784">
    <property type="entry name" value="PYRANOSE 2-OXIDASE"/>
    <property type="match status" value="1"/>
</dbReference>
<proteinExistence type="inferred from homology"/>